<proteinExistence type="predicted"/>
<accession>A0A9D7E0L4</accession>
<comment type="caution">
    <text evidence="1">The sequence shown here is derived from an EMBL/GenBank/DDBJ whole genome shotgun (WGS) entry which is preliminary data.</text>
</comment>
<organism evidence="1 2">
    <name type="scientific">Candidatus Methylophosphatis roskildensis</name>
    <dbReference type="NCBI Taxonomy" id="2899263"/>
    <lineage>
        <taxon>Bacteria</taxon>
        <taxon>Pseudomonadati</taxon>
        <taxon>Pseudomonadota</taxon>
        <taxon>Betaproteobacteria</taxon>
        <taxon>Nitrosomonadales</taxon>
        <taxon>Sterolibacteriaceae</taxon>
        <taxon>Candidatus Methylophosphatis</taxon>
    </lineage>
</organism>
<name>A0A9D7E0L4_9PROT</name>
<reference evidence="1" key="1">
    <citation type="submission" date="2020-10" db="EMBL/GenBank/DDBJ databases">
        <title>Connecting structure to function with the recovery of over 1000 high-quality activated sludge metagenome-assembled genomes encoding full-length rRNA genes using long-read sequencing.</title>
        <authorList>
            <person name="Singleton C.M."/>
            <person name="Petriglieri F."/>
            <person name="Kristensen J.M."/>
            <person name="Kirkegaard R.H."/>
            <person name="Michaelsen T.Y."/>
            <person name="Andersen M.H."/>
            <person name="Karst S.M."/>
            <person name="Dueholm M.S."/>
            <person name="Nielsen P.H."/>
            <person name="Albertsen M."/>
        </authorList>
    </citation>
    <scope>NUCLEOTIDE SEQUENCE</scope>
    <source>
        <strain evidence="1">Bjer_18-Q3-R1-45_BAT3C.347</strain>
    </source>
</reference>
<evidence type="ECO:0000313" key="1">
    <source>
        <dbReference type="EMBL" id="MBK6974413.1"/>
    </source>
</evidence>
<dbReference type="AlphaFoldDB" id="A0A9D7E0L4"/>
<evidence type="ECO:0000313" key="2">
    <source>
        <dbReference type="Proteomes" id="UP000807785"/>
    </source>
</evidence>
<protein>
    <submittedName>
        <fullName evidence="1">Uncharacterized protein</fullName>
    </submittedName>
</protein>
<dbReference type="Proteomes" id="UP000807785">
    <property type="component" value="Unassembled WGS sequence"/>
</dbReference>
<dbReference type="EMBL" id="JADJEV010000004">
    <property type="protein sequence ID" value="MBK6974413.1"/>
    <property type="molecule type" value="Genomic_DNA"/>
</dbReference>
<gene>
    <name evidence="1" type="ORF">IPH26_16190</name>
</gene>
<sequence length="147" mass="15681">MPPFIHATPPAQAVPAKSTTLLFFRRRIAGVTLGIALAAALPAGAQTCESPPTQAHLVQGNFQRVAKEGDFVTARDYAERTWRGLDQLAAQARRCGCAAAQSGFEAAASEMRLTKGTDTRKDLRAVADKAFALFEGAMAEQRKCAGF</sequence>